<keyword evidence="1" id="KW-1133">Transmembrane helix</keyword>
<dbReference type="SUPFAM" id="SSF81296">
    <property type="entry name" value="E set domains"/>
    <property type="match status" value="1"/>
</dbReference>
<evidence type="ECO:0000313" key="3">
    <source>
        <dbReference type="EnsemblMetazoa" id="XP_038054959.1"/>
    </source>
</evidence>
<sequence length="656" mass="74923">MCKRCTCTYMWIANTAGNIALLKFHMHEPKILIILNLSGSIEDFILHGSVVTLSIATTVAEFGREKKPKVVMMVHGSPCERPWPNRFFWPMSLLVIFAIGTVVLYSTTSPIKQVSLLPQPAVSKDLFRAQTETPIRTVTSALTSTYRLVEQKLRPIKQVSILPQSAVSTSTDLFRAQTKTPMKTVTSALTSTYRLVEQTLRVSNTAHFVIQAKDSSGRNMTSGGDFWFTFLTSVEGDHPTTGGRTAGSVVDHNNGTYSVSFYVGWSGIAYVHMTLAAPSEATKWLRDKYWPVEKRVFWKADFWGKHSIETAACFVQRNVTSTSHLCTIDHNPKAMGLTALYCEKPHVAKCEDFKTIAVDPEMVNTRTLELLQGDITLFKGENYLQPLTRGPKSFTIAQSQSNRTTDTRAPVCKPDEEPLANDGFWLDAEWHHLQCKVHRWEDVKAVRACLRHKHVFFHGDSNIRSWYCVLTRKLGYPWQHLGTGNGKMTMHNYYPDNQIETSFYFHPRVITTAKINLDATPYEVDILDNIPTDECNRYIIALCPWGHFTQWTRESFTERTNLLKDAVLRFRERCPGVPIVLKGTHTREHESTLKTVYGSDYTLWHWGRTLRDTFRGTGVFFYDVWQMSLAYGKPDIHMPLEVINEEVNWFLSYVCR</sequence>
<dbReference type="RefSeq" id="XP_038054959.1">
    <property type="nucleotide sequence ID" value="XM_038199031.1"/>
</dbReference>
<dbReference type="AlphaFoldDB" id="A0A913ZU31"/>
<dbReference type="GeneID" id="119727167"/>
<dbReference type="InterPro" id="IPR014756">
    <property type="entry name" value="Ig_E-set"/>
</dbReference>
<dbReference type="InterPro" id="IPR013783">
    <property type="entry name" value="Ig-like_fold"/>
</dbReference>
<dbReference type="EnsemblMetazoa" id="XM_038199031.1">
    <property type="protein sequence ID" value="XP_038054959.1"/>
    <property type="gene ID" value="LOC119727167"/>
</dbReference>
<feature type="transmembrane region" description="Helical" evidence="1">
    <location>
        <begin position="87"/>
        <end position="106"/>
    </location>
</feature>
<dbReference type="Gene3D" id="2.60.40.10">
    <property type="entry name" value="Immunoglobulins"/>
    <property type="match status" value="1"/>
</dbReference>
<dbReference type="Proteomes" id="UP000887568">
    <property type="component" value="Unplaced"/>
</dbReference>
<dbReference type="OMA" id="LCPWGHF"/>
<dbReference type="Pfam" id="PF24536">
    <property type="entry name" value="NXPE4_C"/>
    <property type="match status" value="1"/>
</dbReference>
<name>A0A913ZU31_PATMI</name>
<protein>
    <recommendedName>
        <fullName evidence="2">NXPE C-terminal domain-containing protein</fullName>
    </recommendedName>
</protein>
<evidence type="ECO:0000313" key="4">
    <source>
        <dbReference type="Proteomes" id="UP000887568"/>
    </source>
</evidence>
<dbReference type="PANTHER" id="PTHR16165:SF5">
    <property type="entry name" value="NXPE FAMILY MEMBER 3"/>
    <property type="match status" value="1"/>
</dbReference>
<feature type="domain" description="NXPE C-terminal" evidence="2">
    <location>
        <begin position="430"/>
        <end position="655"/>
    </location>
</feature>
<keyword evidence="1" id="KW-0472">Membrane</keyword>
<evidence type="ECO:0000259" key="2">
    <source>
        <dbReference type="Pfam" id="PF24536"/>
    </source>
</evidence>
<dbReference type="PANTHER" id="PTHR16165">
    <property type="entry name" value="NXPE FAMILY MEMBER"/>
    <property type="match status" value="1"/>
</dbReference>
<keyword evidence="1" id="KW-0812">Transmembrane</keyword>
<dbReference type="OrthoDB" id="2112051at2759"/>
<dbReference type="InterPro" id="IPR057106">
    <property type="entry name" value="NXPE4_C"/>
</dbReference>
<accession>A0A913ZU31</accession>
<evidence type="ECO:0000256" key="1">
    <source>
        <dbReference type="SAM" id="Phobius"/>
    </source>
</evidence>
<organism evidence="3 4">
    <name type="scientific">Patiria miniata</name>
    <name type="common">Bat star</name>
    <name type="synonym">Asterina miniata</name>
    <dbReference type="NCBI Taxonomy" id="46514"/>
    <lineage>
        <taxon>Eukaryota</taxon>
        <taxon>Metazoa</taxon>
        <taxon>Echinodermata</taxon>
        <taxon>Eleutherozoa</taxon>
        <taxon>Asterozoa</taxon>
        <taxon>Asteroidea</taxon>
        <taxon>Valvatacea</taxon>
        <taxon>Valvatida</taxon>
        <taxon>Asterinidae</taxon>
        <taxon>Patiria</taxon>
    </lineage>
</organism>
<keyword evidence="4" id="KW-1185">Reference proteome</keyword>
<reference evidence="3" key="1">
    <citation type="submission" date="2022-11" db="UniProtKB">
        <authorList>
            <consortium name="EnsemblMetazoa"/>
        </authorList>
    </citation>
    <scope>IDENTIFICATION</scope>
</reference>
<proteinExistence type="predicted"/>